<feature type="region of interest" description="Disordered" evidence="2">
    <location>
        <begin position="1"/>
        <end position="21"/>
    </location>
</feature>
<keyword evidence="1" id="KW-0067">ATP-binding</keyword>
<dbReference type="InterPro" id="IPR011761">
    <property type="entry name" value="ATP-grasp"/>
</dbReference>
<dbReference type="GO" id="GO:0005524">
    <property type="term" value="F:ATP binding"/>
    <property type="evidence" value="ECO:0007669"/>
    <property type="project" value="UniProtKB-UniRule"/>
</dbReference>
<evidence type="ECO:0000256" key="1">
    <source>
        <dbReference type="PROSITE-ProRule" id="PRU00409"/>
    </source>
</evidence>
<dbReference type="AlphaFoldDB" id="A0A2U9T911"/>
<dbReference type="GO" id="GO:0046872">
    <property type="term" value="F:metal ion binding"/>
    <property type="evidence" value="ECO:0007669"/>
    <property type="project" value="InterPro"/>
</dbReference>
<proteinExistence type="predicted"/>
<reference evidence="4 5" key="1">
    <citation type="submission" date="2018-05" db="EMBL/GenBank/DDBJ databases">
        <title>The complete genome of Lysobacter maris HZ9B, a marine bacterium antagonistic against terrestrial plant pathogens.</title>
        <authorList>
            <person name="Zhang X.-Q."/>
        </authorList>
    </citation>
    <scope>NUCLEOTIDE SEQUENCE [LARGE SCALE GENOMIC DNA]</scope>
    <source>
        <strain evidence="4 5">HZ9B</strain>
    </source>
</reference>
<organism evidence="4 5">
    <name type="scientific">Marilutibacter maris</name>
    <dbReference type="NCBI Taxonomy" id="1605891"/>
    <lineage>
        <taxon>Bacteria</taxon>
        <taxon>Pseudomonadati</taxon>
        <taxon>Pseudomonadota</taxon>
        <taxon>Gammaproteobacteria</taxon>
        <taxon>Lysobacterales</taxon>
        <taxon>Lysobacteraceae</taxon>
        <taxon>Marilutibacter</taxon>
    </lineage>
</organism>
<feature type="domain" description="ATP-grasp" evidence="3">
    <location>
        <begin position="138"/>
        <end position="333"/>
    </location>
</feature>
<dbReference type="Gene3D" id="3.30.470.20">
    <property type="entry name" value="ATP-grasp fold, B domain"/>
    <property type="match status" value="1"/>
</dbReference>
<name>A0A2U9T911_9GAMM</name>
<feature type="compositionally biased region" description="Polar residues" evidence="2">
    <location>
        <begin position="1"/>
        <end position="18"/>
    </location>
</feature>
<sequence length="414" mass="45845">MGRIESQGNTIPASSPTATADPMPPAIVLARGFTGLGTLRALKMAGIEAYAACPDGDLVTRSRWYAPPPGPRWNGEIDGSQDRALDAVALPRAVLIPGADDAAMWVAGLAGNALAHRFPASTSSLATLQALQDKRHLAECLHENGVAHPATFAIDSADDIDRIPFQRLDRVFLKPIDSQRFSKATGHKALWPGDRDACKALWTRLHAQGFEMVAQEYIPGGAEQHYFIDGFRDRDGRLSGLLARRRHRIHPPDFGNSSYCETTPLATMGSAVEELGRLLATLHYRGIFSAEFKRDPRDGRFRLLEINTRAWWYVEFAARCGVNVCEMAWRDALGLAVEPSDRDYRSGVGCISLAGDIQAVLHAPPQSRIGWWQALRQWRNGYLHAFRLDDPGPGLQQAWRLVRDGLRARLRRSR</sequence>
<dbReference type="SUPFAM" id="SSF56059">
    <property type="entry name" value="Glutathione synthetase ATP-binding domain-like"/>
    <property type="match status" value="1"/>
</dbReference>
<evidence type="ECO:0000313" key="4">
    <source>
        <dbReference type="EMBL" id="AWV07875.1"/>
    </source>
</evidence>
<protein>
    <recommendedName>
        <fullName evidence="3">ATP-grasp domain-containing protein</fullName>
    </recommendedName>
</protein>
<keyword evidence="5" id="KW-1185">Reference proteome</keyword>
<gene>
    <name evidence="4" type="ORF">C9I47_2192</name>
</gene>
<accession>A0A2U9T911</accession>
<dbReference type="Proteomes" id="UP000249447">
    <property type="component" value="Chromosome"/>
</dbReference>
<evidence type="ECO:0000313" key="5">
    <source>
        <dbReference type="Proteomes" id="UP000249447"/>
    </source>
</evidence>
<evidence type="ECO:0000259" key="3">
    <source>
        <dbReference type="PROSITE" id="PS50975"/>
    </source>
</evidence>
<dbReference type="PROSITE" id="PS50975">
    <property type="entry name" value="ATP_GRASP"/>
    <property type="match status" value="1"/>
</dbReference>
<keyword evidence="1" id="KW-0547">Nucleotide-binding</keyword>
<evidence type="ECO:0000256" key="2">
    <source>
        <dbReference type="SAM" id="MobiDB-lite"/>
    </source>
</evidence>
<dbReference type="KEGG" id="lmb:C9I47_2192"/>
<dbReference type="EMBL" id="CP029843">
    <property type="protein sequence ID" value="AWV07875.1"/>
    <property type="molecule type" value="Genomic_DNA"/>
</dbReference>